<evidence type="ECO:0000259" key="15">
    <source>
        <dbReference type="Pfam" id="PF07715"/>
    </source>
</evidence>
<keyword evidence="6 13" id="KW-0732">Signal</keyword>
<evidence type="ECO:0000313" key="17">
    <source>
        <dbReference type="Proteomes" id="UP001333710"/>
    </source>
</evidence>
<evidence type="ECO:0000256" key="11">
    <source>
        <dbReference type="PROSITE-ProRule" id="PRU01360"/>
    </source>
</evidence>
<dbReference type="PROSITE" id="PS52016">
    <property type="entry name" value="TONB_DEPENDENT_REC_3"/>
    <property type="match status" value="1"/>
</dbReference>
<evidence type="ECO:0000256" key="8">
    <source>
        <dbReference type="ARBA" id="ARBA00023136"/>
    </source>
</evidence>
<dbReference type="InterPro" id="IPR012910">
    <property type="entry name" value="Plug_dom"/>
</dbReference>
<dbReference type="GO" id="GO:0015344">
    <property type="term" value="F:siderophore uptake transmembrane transporter activity"/>
    <property type="evidence" value="ECO:0007669"/>
    <property type="project" value="TreeGrafter"/>
</dbReference>
<keyword evidence="17" id="KW-1185">Reference proteome</keyword>
<dbReference type="EMBL" id="AP027272">
    <property type="protein sequence ID" value="BDX05339.1"/>
    <property type="molecule type" value="Genomic_DNA"/>
</dbReference>
<keyword evidence="3 11" id="KW-0813">Transport</keyword>
<dbReference type="PANTHER" id="PTHR30069">
    <property type="entry name" value="TONB-DEPENDENT OUTER MEMBRANE RECEPTOR"/>
    <property type="match status" value="1"/>
</dbReference>
<dbReference type="CDD" id="cd01347">
    <property type="entry name" value="ligand_gated_channel"/>
    <property type="match status" value="1"/>
</dbReference>
<evidence type="ECO:0000313" key="16">
    <source>
        <dbReference type="EMBL" id="BDX05339.1"/>
    </source>
</evidence>
<feature type="domain" description="TonB-dependent receptor plug" evidence="15">
    <location>
        <begin position="51"/>
        <end position="160"/>
    </location>
</feature>
<organism evidence="16 17">
    <name type="scientific">Planctobacterium marinum</name>
    <dbReference type="NCBI Taxonomy" id="1631968"/>
    <lineage>
        <taxon>Bacteria</taxon>
        <taxon>Pseudomonadati</taxon>
        <taxon>Pseudomonadota</taxon>
        <taxon>Gammaproteobacteria</taxon>
        <taxon>Alteromonadales</taxon>
        <taxon>Alteromonadaceae</taxon>
        <taxon>Planctobacterium</taxon>
    </lineage>
</organism>
<evidence type="ECO:0000256" key="7">
    <source>
        <dbReference type="ARBA" id="ARBA00023077"/>
    </source>
</evidence>
<keyword evidence="8 11" id="KW-0472">Membrane</keyword>
<sequence>MQRVFKLLLFVVALASFAVFGQEKTKVKQLLSMDLAELLKVEVATGTDKQLSEAPAVVSVITADDIAAMGARNLSEAIERIPGLHVMPSINRVMPLFSIRGISTDSTPQVLVLIDGVDISEMTALSTPYAFEYPIHAVERIEIIRGPGSAVYGADAFSGVINVITRKAAQQDKLLVGISAGSFDTFDGWLNWDKQFDELQIAFSVSHTHHNSDNNRVTQYGVMDRDGEISNIHLNLDYQNFSFKNWYWRTKQNMGTGAAIWGNNYDVDRIDAMFSKLSWSDALTDVLNASIDFSYGQTTHDARFQLLPPGVWPVGNDGNVFLPPFTPVTFPDGVIGQPSATTQKVELSSAFIYSGYQDHRIRVGFGAKKFSLQDVKEIKNFGPGILDVQNIPESLQSDALIDVTGTPFVYTPDYDRDLWFLSVQDEWKIDENWELTAGLRYDNYSDFGSTTNPRLALVWSANEAITAKFLFGTAFRAPKVAELAFVNNPTTLGNPTLQPEQIETLEFVIDYRPGDDFNGALNFFSYQAEDLIQLDQSFTFQNNGEQDGYGAELEANWQATELLRLSANLSWLESERKTQNVDKERVPGLMAFVDMGYHFLANWRFTMQGYWIADRQREPGDNRPEVDDYLKLDANLAWQIDEHWDATLSIKNLTDDNVVEPVPDSALFGIGLGFPGDYPMLSRSIHANVTYVF</sequence>
<dbReference type="Pfam" id="PF07715">
    <property type="entry name" value="Plug"/>
    <property type="match status" value="1"/>
</dbReference>
<evidence type="ECO:0000256" key="2">
    <source>
        <dbReference type="ARBA" id="ARBA00008143"/>
    </source>
</evidence>
<protein>
    <submittedName>
        <fullName evidence="16">TonB-dependent receptor</fullName>
    </submittedName>
</protein>
<evidence type="ECO:0000256" key="1">
    <source>
        <dbReference type="ARBA" id="ARBA00004571"/>
    </source>
</evidence>
<dbReference type="RefSeq" id="WP_338291305.1">
    <property type="nucleotide sequence ID" value="NZ_AP027272.1"/>
</dbReference>
<keyword evidence="7 12" id="KW-0798">TonB box</keyword>
<evidence type="ECO:0000256" key="10">
    <source>
        <dbReference type="ARBA" id="ARBA00023237"/>
    </source>
</evidence>
<feature type="chain" id="PRO_5041304443" evidence="13">
    <location>
        <begin position="22"/>
        <end position="693"/>
    </location>
</feature>
<evidence type="ECO:0000256" key="12">
    <source>
        <dbReference type="RuleBase" id="RU003357"/>
    </source>
</evidence>
<evidence type="ECO:0000256" key="4">
    <source>
        <dbReference type="ARBA" id="ARBA00022452"/>
    </source>
</evidence>
<keyword evidence="9 16" id="KW-0675">Receptor</keyword>
<evidence type="ECO:0000256" key="5">
    <source>
        <dbReference type="ARBA" id="ARBA00022692"/>
    </source>
</evidence>
<dbReference type="Gene3D" id="2.170.130.10">
    <property type="entry name" value="TonB-dependent receptor, plug domain"/>
    <property type="match status" value="1"/>
</dbReference>
<dbReference type="Proteomes" id="UP001333710">
    <property type="component" value="Chromosome"/>
</dbReference>
<dbReference type="KEGG" id="pmaw:MACH26_08600"/>
<dbReference type="InterPro" id="IPR039426">
    <property type="entry name" value="TonB-dep_rcpt-like"/>
</dbReference>
<reference evidence="16" key="1">
    <citation type="submission" date="2023-01" db="EMBL/GenBank/DDBJ databases">
        <title>Complete genome sequence of Planctobacterium marinum strain Dej080120_11.</title>
        <authorList>
            <person name="Ueki S."/>
            <person name="Maruyama F."/>
        </authorList>
    </citation>
    <scope>NUCLEOTIDE SEQUENCE</scope>
    <source>
        <strain evidence="16">Dej080120_11</strain>
    </source>
</reference>
<dbReference type="Pfam" id="PF00593">
    <property type="entry name" value="TonB_dep_Rec_b-barrel"/>
    <property type="match status" value="1"/>
</dbReference>
<comment type="similarity">
    <text evidence="2">Belongs to the TonB-dependent receptor family. Hemoglobin/haptoglobin binding protein subfamily.</text>
</comment>
<keyword evidence="10 11" id="KW-0998">Cell outer membrane</keyword>
<proteinExistence type="inferred from homology"/>
<dbReference type="GO" id="GO:0044718">
    <property type="term" value="P:siderophore transmembrane transport"/>
    <property type="evidence" value="ECO:0007669"/>
    <property type="project" value="TreeGrafter"/>
</dbReference>
<dbReference type="PANTHER" id="PTHR30069:SF29">
    <property type="entry name" value="HEMOGLOBIN AND HEMOGLOBIN-HAPTOGLOBIN-BINDING PROTEIN 1-RELATED"/>
    <property type="match status" value="1"/>
</dbReference>
<dbReference type="Gene3D" id="2.40.170.20">
    <property type="entry name" value="TonB-dependent receptor, beta-barrel domain"/>
    <property type="match status" value="1"/>
</dbReference>
<dbReference type="GO" id="GO:0009279">
    <property type="term" value="C:cell outer membrane"/>
    <property type="evidence" value="ECO:0007669"/>
    <property type="project" value="UniProtKB-SubCell"/>
</dbReference>
<dbReference type="InterPro" id="IPR036942">
    <property type="entry name" value="Beta-barrel_TonB_sf"/>
</dbReference>
<gene>
    <name evidence="16" type="ORF">MACH26_08600</name>
</gene>
<keyword evidence="5 11" id="KW-0812">Transmembrane</keyword>
<feature type="signal peptide" evidence="13">
    <location>
        <begin position="1"/>
        <end position="21"/>
    </location>
</feature>
<evidence type="ECO:0000256" key="3">
    <source>
        <dbReference type="ARBA" id="ARBA00022448"/>
    </source>
</evidence>
<comment type="subcellular location">
    <subcellularLocation>
        <location evidence="1 11">Cell outer membrane</location>
        <topology evidence="1 11">Multi-pass membrane protein</topology>
    </subcellularLocation>
</comment>
<evidence type="ECO:0000256" key="13">
    <source>
        <dbReference type="SAM" id="SignalP"/>
    </source>
</evidence>
<keyword evidence="4 11" id="KW-1134">Transmembrane beta strand</keyword>
<evidence type="ECO:0000256" key="9">
    <source>
        <dbReference type="ARBA" id="ARBA00023170"/>
    </source>
</evidence>
<dbReference type="SUPFAM" id="SSF56935">
    <property type="entry name" value="Porins"/>
    <property type="match status" value="1"/>
</dbReference>
<evidence type="ECO:0000259" key="14">
    <source>
        <dbReference type="Pfam" id="PF00593"/>
    </source>
</evidence>
<dbReference type="InterPro" id="IPR000531">
    <property type="entry name" value="Beta-barrel_TonB"/>
</dbReference>
<name>A0AA48HP08_9ALTE</name>
<dbReference type="AlphaFoldDB" id="A0AA48HP08"/>
<feature type="domain" description="TonB-dependent receptor-like beta-barrel" evidence="14">
    <location>
        <begin position="214"/>
        <end position="653"/>
    </location>
</feature>
<accession>A0AA48HP08</accession>
<evidence type="ECO:0000256" key="6">
    <source>
        <dbReference type="ARBA" id="ARBA00022729"/>
    </source>
</evidence>
<dbReference type="InterPro" id="IPR037066">
    <property type="entry name" value="Plug_dom_sf"/>
</dbReference>